<feature type="transmembrane region" description="Helical" evidence="1">
    <location>
        <begin position="12"/>
        <end position="29"/>
    </location>
</feature>
<keyword evidence="1" id="KW-0812">Transmembrane</keyword>
<evidence type="ECO:0000256" key="1">
    <source>
        <dbReference type="SAM" id="Phobius"/>
    </source>
</evidence>
<name>W4P5B1_9BACE</name>
<dbReference type="Proteomes" id="UP000018861">
    <property type="component" value="Unassembled WGS sequence"/>
</dbReference>
<evidence type="ECO:0000313" key="3">
    <source>
        <dbReference type="Proteomes" id="UP000018861"/>
    </source>
</evidence>
<organism evidence="2 3">
    <name type="scientific">Bacteroides pyogenes JCM 6292</name>
    <dbReference type="NCBI Taxonomy" id="1235809"/>
    <lineage>
        <taxon>Bacteria</taxon>
        <taxon>Pseudomonadati</taxon>
        <taxon>Bacteroidota</taxon>
        <taxon>Bacteroidia</taxon>
        <taxon>Bacteroidales</taxon>
        <taxon>Bacteroidaceae</taxon>
        <taxon>Bacteroides</taxon>
    </lineage>
</organism>
<accession>W4P5B1</accession>
<sequence>MVQQGRGSKIEILPSAIIFITIKFISIPYHKYIIHSCFVITKNAGQILIDRPAEKNDSPFLFMLY</sequence>
<gene>
    <name evidence="2" type="ORF">JCM6292_1205</name>
</gene>
<dbReference type="EMBL" id="BAIQ01000010">
    <property type="protein sequence ID" value="GAE14986.1"/>
    <property type="molecule type" value="Genomic_DNA"/>
</dbReference>
<dbReference type="AlphaFoldDB" id="W4P5B1"/>
<reference evidence="2 3" key="1">
    <citation type="journal article" date="2014" name="Genome Announc.">
        <title>Draft Genome Sequences of Three Strains of Bacteroides pyogenes Isolated from a Cat and Swine.</title>
        <authorList>
            <person name="Sakamoto M."/>
            <person name="Oshima K."/>
            <person name="Suda W."/>
            <person name="Kitamura K."/>
            <person name="Iida T."/>
            <person name="Hattori M."/>
            <person name="Ohkuma M."/>
        </authorList>
    </citation>
    <scope>NUCLEOTIDE SEQUENCE [LARGE SCALE GENOMIC DNA]</scope>
    <source>
        <strain evidence="2 3">JCM 6292</strain>
    </source>
</reference>
<comment type="caution">
    <text evidence="2">The sequence shown here is derived from an EMBL/GenBank/DDBJ whole genome shotgun (WGS) entry which is preliminary data.</text>
</comment>
<proteinExistence type="predicted"/>
<keyword evidence="1" id="KW-1133">Transmembrane helix</keyword>
<evidence type="ECO:0000313" key="2">
    <source>
        <dbReference type="EMBL" id="GAE14986.1"/>
    </source>
</evidence>
<keyword evidence="1" id="KW-0472">Membrane</keyword>
<protein>
    <submittedName>
        <fullName evidence="2">Uncharacterized protein</fullName>
    </submittedName>
</protein>